<dbReference type="SUPFAM" id="SSF56176">
    <property type="entry name" value="FAD-binding/transporter-associated domain-like"/>
    <property type="match status" value="1"/>
</dbReference>
<dbReference type="GO" id="GO:0071949">
    <property type="term" value="F:FAD binding"/>
    <property type="evidence" value="ECO:0007669"/>
    <property type="project" value="InterPro"/>
</dbReference>
<dbReference type="AlphaFoldDB" id="A0AAD7B781"/>
<proteinExistence type="inferred from homology"/>
<dbReference type="InterPro" id="IPR006094">
    <property type="entry name" value="Oxid_FAD_bind_N"/>
</dbReference>
<dbReference type="EMBL" id="JARKIF010000030">
    <property type="protein sequence ID" value="KAJ7612723.1"/>
    <property type="molecule type" value="Genomic_DNA"/>
</dbReference>
<dbReference type="PANTHER" id="PTHR13878:SF91">
    <property type="entry name" value="FAD BINDING DOMAIN PROTEIN (AFU_ORTHOLOGUE AFUA_6G12070)-RELATED"/>
    <property type="match status" value="1"/>
</dbReference>
<keyword evidence="2" id="KW-0560">Oxidoreductase</keyword>
<feature type="chain" id="PRO_5041899359" evidence="3">
    <location>
        <begin position="23"/>
        <end position="596"/>
    </location>
</feature>
<keyword evidence="3" id="KW-0732">Signal</keyword>
<comment type="similarity">
    <text evidence="1">Belongs to the oxygen-dependent FAD-linked oxidoreductase family.</text>
</comment>
<dbReference type="Proteomes" id="UP001221142">
    <property type="component" value="Unassembled WGS sequence"/>
</dbReference>
<comment type="caution">
    <text evidence="5">The sequence shown here is derived from an EMBL/GenBank/DDBJ whole genome shotgun (WGS) entry which is preliminary data.</text>
</comment>
<evidence type="ECO:0000259" key="4">
    <source>
        <dbReference type="PROSITE" id="PS51387"/>
    </source>
</evidence>
<keyword evidence="6" id="KW-1185">Reference proteome</keyword>
<name>A0AAD7B781_9AGAR</name>
<reference evidence="5" key="1">
    <citation type="submission" date="2023-03" db="EMBL/GenBank/DDBJ databases">
        <title>Massive genome expansion in bonnet fungi (Mycena s.s.) driven by repeated elements and novel gene families across ecological guilds.</title>
        <authorList>
            <consortium name="Lawrence Berkeley National Laboratory"/>
            <person name="Harder C.B."/>
            <person name="Miyauchi S."/>
            <person name="Viragh M."/>
            <person name="Kuo A."/>
            <person name="Thoen E."/>
            <person name="Andreopoulos B."/>
            <person name="Lu D."/>
            <person name="Skrede I."/>
            <person name="Drula E."/>
            <person name="Henrissat B."/>
            <person name="Morin E."/>
            <person name="Kohler A."/>
            <person name="Barry K."/>
            <person name="LaButti K."/>
            <person name="Morin E."/>
            <person name="Salamov A."/>
            <person name="Lipzen A."/>
            <person name="Mereny Z."/>
            <person name="Hegedus B."/>
            <person name="Baldrian P."/>
            <person name="Stursova M."/>
            <person name="Weitz H."/>
            <person name="Taylor A."/>
            <person name="Grigoriev I.V."/>
            <person name="Nagy L.G."/>
            <person name="Martin F."/>
            <person name="Kauserud H."/>
        </authorList>
    </citation>
    <scope>NUCLEOTIDE SEQUENCE</scope>
    <source>
        <strain evidence="5">9284</strain>
    </source>
</reference>
<evidence type="ECO:0000256" key="1">
    <source>
        <dbReference type="ARBA" id="ARBA00005466"/>
    </source>
</evidence>
<dbReference type="PROSITE" id="PS51387">
    <property type="entry name" value="FAD_PCMH"/>
    <property type="match status" value="1"/>
</dbReference>
<dbReference type="PANTHER" id="PTHR13878">
    <property type="entry name" value="GULONOLACTONE OXIDASE"/>
    <property type="match status" value="1"/>
</dbReference>
<dbReference type="GO" id="GO:0016491">
    <property type="term" value="F:oxidoreductase activity"/>
    <property type="evidence" value="ECO:0007669"/>
    <property type="project" value="UniProtKB-KW"/>
</dbReference>
<dbReference type="Pfam" id="PF01565">
    <property type="entry name" value="FAD_binding_4"/>
    <property type="match status" value="1"/>
</dbReference>
<dbReference type="Pfam" id="PF08031">
    <property type="entry name" value="BBE"/>
    <property type="match status" value="1"/>
</dbReference>
<dbReference type="InterPro" id="IPR016169">
    <property type="entry name" value="FAD-bd_PCMH_sub2"/>
</dbReference>
<dbReference type="InterPro" id="IPR036318">
    <property type="entry name" value="FAD-bd_PCMH-like_sf"/>
</dbReference>
<accession>A0AAD7B781</accession>
<evidence type="ECO:0000256" key="3">
    <source>
        <dbReference type="SAM" id="SignalP"/>
    </source>
</evidence>
<dbReference type="InterPro" id="IPR016166">
    <property type="entry name" value="FAD-bd_PCMH"/>
</dbReference>
<protein>
    <submittedName>
        <fullName evidence="5">FAD-binding domain-containing protein</fullName>
    </submittedName>
</protein>
<evidence type="ECO:0000313" key="6">
    <source>
        <dbReference type="Proteomes" id="UP001221142"/>
    </source>
</evidence>
<gene>
    <name evidence="5" type="ORF">FB45DRAFT_939615</name>
</gene>
<feature type="domain" description="FAD-binding PCMH-type" evidence="4">
    <location>
        <begin position="126"/>
        <end position="311"/>
    </location>
</feature>
<feature type="signal peptide" evidence="3">
    <location>
        <begin position="1"/>
        <end position="22"/>
    </location>
</feature>
<sequence>MFPPPWLLAALTASQAPLPVLAEQVPWASSVPWAKLNDSVDGRLVRGIPFARACFSGVGAGVEGSAGSELCAEVQRDYLNHVALQDSFGTYINTQWETCAATDEKCLLDFTDVTNPKAFEAPKICSQGSIPEYGVNVSSAQDVVEAFKFSKEHGVPLVVKNTGHDYNGRSGGPGTLAIWVHSLRGIVHDPEFRPTGCPATTATHNAVTIGAGITFEDLVNYGDENGLFFPVGGCISVGAAGGYPQGGGHGMLSNVYGLGADRMLEIEVVTPRGDHLIANECQNTDIFWAMRGGGGGTFGVALKITTKAYTTTVVNSVFATVDNKIPGNLYKFFKFFIDHALDYAKEGWGYYLYPSLPGVSLANTLLTPAEANASMTGLMNYLMNELEGSTWEMTVEPDYKTHYPKFVTRIPVPMGFAMTTTSRLIPVSSFEAEDKRVELAQAMTAIIEAAPVAIAFGVAPYMHGNKNETSVNPAWYDSLWHLAIANVWNYDADTAAVKKIYHDLSENMEPFRKLAPDSGAYMNEADVYEPNFEKSFWGDNYPRLLSIKEKYDPDHLLDCWQCVGWLGEKHSRYSCYIDIHEGEPKPAQWKRAWDEM</sequence>
<evidence type="ECO:0000313" key="5">
    <source>
        <dbReference type="EMBL" id="KAJ7612723.1"/>
    </source>
</evidence>
<organism evidence="5 6">
    <name type="scientific">Roridomyces roridus</name>
    <dbReference type="NCBI Taxonomy" id="1738132"/>
    <lineage>
        <taxon>Eukaryota</taxon>
        <taxon>Fungi</taxon>
        <taxon>Dikarya</taxon>
        <taxon>Basidiomycota</taxon>
        <taxon>Agaricomycotina</taxon>
        <taxon>Agaricomycetes</taxon>
        <taxon>Agaricomycetidae</taxon>
        <taxon>Agaricales</taxon>
        <taxon>Marasmiineae</taxon>
        <taxon>Mycenaceae</taxon>
        <taxon>Roridomyces</taxon>
    </lineage>
</organism>
<evidence type="ECO:0000256" key="2">
    <source>
        <dbReference type="ARBA" id="ARBA00023002"/>
    </source>
</evidence>
<dbReference type="Gene3D" id="3.30.465.10">
    <property type="match status" value="2"/>
</dbReference>
<dbReference type="InterPro" id="IPR012951">
    <property type="entry name" value="BBE"/>
</dbReference>
<dbReference type="InterPro" id="IPR050432">
    <property type="entry name" value="FAD-linked_Oxidoreductases_BP"/>
</dbReference>